<organism evidence="12 13">
    <name type="scientific">Vagococcus coleopterorum</name>
    <dbReference type="NCBI Taxonomy" id="2714946"/>
    <lineage>
        <taxon>Bacteria</taxon>
        <taxon>Bacillati</taxon>
        <taxon>Bacillota</taxon>
        <taxon>Bacilli</taxon>
        <taxon>Lactobacillales</taxon>
        <taxon>Enterococcaceae</taxon>
        <taxon>Vagococcus</taxon>
    </lineage>
</organism>
<dbReference type="PANTHER" id="PTHR34476:SF1">
    <property type="entry name" value="DNA-DIRECTED RNA POLYMERASE SUBUNIT OMEGA"/>
    <property type="match status" value="1"/>
</dbReference>
<dbReference type="Gene3D" id="3.90.940.10">
    <property type="match status" value="1"/>
</dbReference>
<evidence type="ECO:0000256" key="1">
    <source>
        <dbReference type="ARBA" id="ARBA00006711"/>
    </source>
</evidence>
<evidence type="ECO:0000256" key="8">
    <source>
        <dbReference type="ARBA" id="ARBA00024694"/>
    </source>
</evidence>
<reference evidence="12 13" key="1">
    <citation type="submission" date="2020-03" db="EMBL/GenBank/DDBJ databases">
        <title>Vagococcus sp. nov., isolated from beetles.</title>
        <authorList>
            <person name="Hyun D.-W."/>
            <person name="Bae J.-W."/>
        </authorList>
    </citation>
    <scope>NUCLEOTIDE SEQUENCE [LARGE SCALE GENOMIC DNA]</scope>
    <source>
        <strain evidence="12 13">HDW17A</strain>
    </source>
</reference>
<dbReference type="Proteomes" id="UP000500890">
    <property type="component" value="Chromosome"/>
</dbReference>
<evidence type="ECO:0000256" key="11">
    <source>
        <dbReference type="HAMAP-Rule" id="MF_00366"/>
    </source>
</evidence>
<dbReference type="Pfam" id="PF01192">
    <property type="entry name" value="RNA_pol_Rpb6"/>
    <property type="match status" value="1"/>
</dbReference>
<keyword evidence="13" id="KW-1185">Reference proteome</keyword>
<sequence>MMLKPSIDSLLEKVNSKYSLVILASKRAHELEAGATPMTEEFESVKHVGQALEEIEAGDVIVDPNPELKRELLKRKEEERKAIAEHEQAELEARIRMEQPIQ</sequence>
<protein>
    <recommendedName>
        <fullName evidence="3 11">DNA-directed RNA polymerase subunit omega</fullName>
        <shortName evidence="11">RNAP omega subunit</shortName>
        <ecNumber evidence="2 11">2.7.7.6</ecNumber>
    </recommendedName>
    <alternativeName>
        <fullName evidence="11">RNA polymerase omega subunit</fullName>
    </alternativeName>
    <alternativeName>
        <fullName evidence="9 11">Transcriptase subunit omega</fullName>
    </alternativeName>
</protein>
<comment type="subunit">
    <text evidence="11">The RNAP catalytic core consists of 2 alpha, 1 beta, 1 beta' and 1 omega subunit. When a sigma factor is associated with the core the holoenzyme is formed, which can initiate transcription.</text>
</comment>
<dbReference type="GO" id="GO:0006351">
    <property type="term" value="P:DNA-templated transcription"/>
    <property type="evidence" value="ECO:0007669"/>
    <property type="project" value="UniProtKB-UniRule"/>
</dbReference>
<evidence type="ECO:0000256" key="10">
    <source>
        <dbReference type="ARBA" id="ARBA00048552"/>
    </source>
</evidence>
<comment type="catalytic activity">
    <reaction evidence="10 11">
        <text>RNA(n) + a ribonucleoside 5'-triphosphate = RNA(n+1) + diphosphate</text>
        <dbReference type="Rhea" id="RHEA:21248"/>
        <dbReference type="Rhea" id="RHEA-COMP:14527"/>
        <dbReference type="Rhea" id="RHEA-COMP:17342"/>
        <dbReference type="ChEBI" id="CHEBI:33019"/>
        <dbReference type="ChEBI" id="CHEBI:61557"/>
        <dbReference type="ChEBI" id="CHEBI:140395"/>
        <dbReference type="EC" id="2.7.7.6"/>
    </reaction>
</comment>
<comment type="function">
    <text evidence="8 11">Promotes RNA polymerase assembly. Latches the N- and C-terminal regions of the beta' subunit thereby facilitating its interaction with the beta and alpha subunits.</text>
</comment>
<evidence type="ECO:0000256" key="5">
    <source>
        <dbReference type="ARBA" id="ARBA00022679"/>
    </source>
</evidence>
<dbReference type="NCBIfam" id="TIGR00690">
    <property type="entry name" value="rpoZ"/>
    <property type="match status" value="1"/>
</dbReference>
<evidence type="ECO:0000313" key="13">
    <source>
        <dbReference type="Proteomes" id="UP000500890"/>
    </source>
</evidence>
<dbReference type="KEGG" id="vah:G7081_03155"/>
<dbReference type="GO" id="GO:0003677">
    <property type="term" value="F:DNA binding"/>
    <property type="evidence" value="ECO:0007669"/>
    <property type="project" value="UniProtKB-UniRule"/>
</dbReference>
<dbReference type="EC" id="2.7.7.6" evidence="2 11"/>
<evidence type="ECO:0000313" key="12">
    <source>
        <dbReference type="EMBL" id="QIL46138.1"/>
    </source>
</evidence>
<dbReference type="HAMAP" id="MF_00366">
    <property type="entry name" value="RNApol_bact_RpoZ"/>
    <property type="match status" value="1"/>
</dbReference>
<name>A0A6G8AM51_9ENTE</name>
<keyword evidence="7 11" id="KW-0804">Transcription</keyword>
<keyword evidence="4 11" id="KW-0240">DNA-directed RNA polymerase</keyword>
<comment type="similarity">
    <text evidence="1 11">Belongs to the RNA polymerase subunit omega family.</text>
</comment>
<dbReference type="SMART" id="SM01409">
    <property type="entry name" value="RNA_pol_Rpb6"/>
    <property type="match status" value="1"/>
</dbReference>
<dbReference type="PANTHER" id="PTHR34476">
    <property type="entry name" value="DNA-DIRECTED RNA POLYMERASE SUBUNIT OMEGA"/>
    <property type="match status" value="1"/>
</dbReference>
<dbReference type="RefSeq" id="WP_166007313.1">
    <property type="nucleotide sequence ID" value="NZ_CP049886.1"/>
</dbReference>
<evidence type="ECO:0000256" key="9">
    <source>
        <dbReference type="ARBA" id="ARBA00029924"/>
    </source>
</evidence>
<dbReference type="AlphaFoldDB" id="A0A6G8AM51"/>
<dbReference type="GO" id="GO:0003899">
    <property type="term" value="F:DNA-directed RNA polymerase activity"/>
    <property type="evidence" value="ECO:0007669"/>
    <property type="project" value="UniProtKB-UniRule"/>
</dbReference>
<accession>A0A6G8AM51</accession>
<dbReference type="EMBL" id="CP049886">
    <property type="protein sequence ID" value="QIL46138.1"/>
    <property type="molecule type" value="Genomic_DNA"/>
</dbReference>
<keyword evidence="5 11" id="KW-0808">Transferase</keyword>
<dbReference type="GO" id="GO:0000428">
    <property type="term" value="C:DNA-directed RNA polymerase complex"/>
    <property type="evidence" value="ECO:0007669"/>
    <property type="project" value="UniProtKB-KW"/>
</dbReference>
<dbReference type="InterPro" id="IPR036161">
    <property type="entry name" value="RPB6/omega-like_sf"/>
</dbReference>
<proteinExistence type="inferred from homology"/>
<evidence type="ECO:0000256" key="3">
    <source>
        <dbReference type="ARBA" id="ARBA00013725"/>
    </source>
</evidence>
<evidence type="ECO:0000256" key="7">
    <source>
        <dbReference type="ARBA" id="ARBA00023163"/>
    </source>
</evidence>
<gene>
    <name evidence="11" type="primary">rpoZ</name>
    <name evidence="12" type="ORF">G7081_03155</name>
</gene>
<evidence type="ECO:0000256" key="4">
    <source>
        <dbReference type="ARBA" id="ARBA00022478"/>
    </source>
</evidence>
<evidence type="ECO:0000256" key="6">
    <source>
        <dbReference type="ARBA" id="ARBA00022695"/>
    </source>
</evidence>
<dbReference type="SUPFAM" id="SSF63562">
    <property type="entry name" value="RPB6/omega subunit-like"/>
    <property type="match status" value="1"/>
</dbReference>
<evidence type="ECO:0000256" key="2">
    <source>
        <dbReference type="ARBA" id="ARBA00012418"/>
    </source>
</evidence>
<dbReference type="InterPro" id="IPR006110">
    <property type="entry name" value="Pol_omega/Rpo6/RPB6"/>
</dbReference>
<keyword evidence="6 11" id="KW-0548">Nucleotidyltransferase</keyword>
<dbReference type="InterPro" id="IPR003716">
    <property type="entry name" value="DNA-dir_RNA_pol_omega"/>
</dbReference>